<dbReference type="AlphaFoldDB" id="A0A382WS97"/>
<sequence length="275" mass="28541">DTFTLTGTYAGTYAIVTSGFSDGVQIIDVSDPTDISPTDAETDNVNGFTVLDSPFGVDTFTVASNSTATYAIVITGGPEDGIQMIDVSNPTAIVAIDAEVDGENGFDILNAPGDVDVFTIGSSTYAIVTSILDNGVQIIDVSNPANIVAVDSLVDSGSLELATANGVDAFTIHGNTYAIVTGRDDNGVQIIELSTETGFSAVKDTRTVSLSETLSFADTITKAADISMSETLSFTDAATGVKDIRQVELSESVSFTDTISKKADISMSETLSFTD</sequence>
<feature type="non-terminal residue" evidence="1">
    <location>
        <position position="275"/>
    </location>
</feature>
<dbReference type="InterPro" id="IPR011045">
    <property type="entry name" value="N2O_reductase_N"/>
</dbReference>
<accession>A0A382WS97</accession>
<gene>
    <name evidence="1" type="ORF">METZ01_LOCUS414581</name>
</gene>
<dbReference type="EMBL" id="UINC01162139">
    <property type="protein sequence ID" value="SVD61727.1"/>
    <property type="molecule type" value="Genomic_DNA"/>
</dbReference>
<organism evidence="1">
    <name type="scientific">marine metagenome</name>
    <dbReference type="NCBI Taxonomy" id="408172"/>
    <lineage>
        <taxon>unclassified sequences</taxon>
        <taxon>metagenomes</taxon>
        <taxon>ecological metagenomes</taxon>
    </lineage>
</organism>
<feature type="non-terminal residue" evidence="1">
    <location>
        <position position="1"/>
    </location>
</feature>
<dbReference type="SUPFAM" id="SSF50974">
    <property type="entry name" value="Nitrous oxide reductase, N-terminal domain"/>
    <property type="match status" value="1"/>
</dbReference>
<proteinExistence type="predicted"/>
<evidence type="ECO:0000313" key="1">
    <source>
        <dbReference type="EMBL" id="SVD61727.1"/>
    </source>
</evidence>
<reference evidence="1" key="1">
    <citation type="submission" date="2018-05" db="EMBL/GenBank/DDBJ databases">
        <authorList>
            <person name="Lanie J.A."/>
            <person name="Ng W.-L."/>
            <person name="Kazmierczak K.M."/>
            <person name="Andrzejewski T.M."/>
            <person name="Davidsen T.M."/>
            <person name="Wayne K.J."/>
            <person name="Tettelin H."/>
            <person name="Glass J.I."/>
            <person name="Rusch D."/>
            <person name="Podicherti R."/>
            <person name="Tsui H.-C.T."/>
            <person name="Winkler M.E."/>
        </authorList>
    </citation>
    <scope>NUCLEOTIDE SEQUENCE</scope>
</reference>
<name>A0A382WS97_9ZZZZ</name>
<protein>
    <submittedName>
        <fullName evidence="1">Uncharacterized protein</fullName>
    </submittedName>
</protein>